<evidence type="ECO:0000259" key="6">
    <source>
        <dbReference type="PROSITE" id="PS50893"/>
    </source>
</evidence>
<keyword evidence="4" id="KW-1278">Translocase</keyword>
<dbReference type="Proteomes" id="UP000266426">
    <property type="component" value="Unassembled WGS sequence"/>
</dbReference>
<dbReference type="FunFam" id="3.40.50.300:FF:000134">
    <property type="entry name" value="Iron-enterobactin ABC transporter ATP-binding protein"/>
    <property type="match status" value="1"/>
</dbReference>
<gene>
    <name evidence="7" type="ORF">C4541_10275</name>
</gene>
<dbReference type="InterPro" id="IPR003439">
    <property type="entry name" value="ABC_transporter-like_ATP-bd"/>
</dbReference>
<dbReference type="GO" id="GO:0005524">
    <property type="term" value="F:ATP binding"/>
    <property type="evidence" value="ECO:0007669"/>
    <property type="project" value="UniProtKB-KW"/>
</dbReference>
<dbReference type="CDD" id="cd03214">
    <property type="entry name" value="ABC_Iron-Siderophores_B12_Hemin"/>
    <property type="match status" value="1"/>
</dbReference>
<dbReference type="PANTHER" id="PTHR42794:SF1">
    <property type="entry name" value="HEMIN IMPORT ATP-BINDING PROTEIN HMUV"/>
    <property type="match status" value="1"/>
</dbReference>
<dbReference type="PANTHER" id="PTHR42794">
    <property type="entry name" value="HEMIN IMPORT ATP-BINDING PROTEIN HMUV"/>
    <property type="match status" value="1"/>
</dbReference>
<dbReference type="GO" id="GO:0016887">
    <property type="term" value="F:ATP hydrolysis activity"/>
    <property type="evidence" value="ECO:0007669"/>
    <property type="project" value="InterPro"/>
</dbReference>
<dbReference type="SUPFAM" id="SSF52540">
    <property type="entry name" value="P-loop containing nucleoside triphosphate hydrolases"/>
    <property type="match status" value="1"/>
</dbReference>
<dbReference type="PROSITE" id="PS50893">
    <property type="entry name" value="ABC_TRANSPORTER_2"/>
    <property type="match status" value="1"/>
</dbReference>
<dbReference type="SMART" id="SM00382">
    <property type="entry name" value="AAA"/>
    <property type="match status" value="1"/>
</dbReference>
<evidence type="ECO:0000313" key="7">
    <source>
        <dbReference type="EMBL" id="RJP57337.1"/>
    </source>
</evidence>
<proteinExistence type="predicted"/>
<keyword evidence="3 7" id="KW-0067">ATP-binding</keyword>
<dbReference type="Pfam" id="PF00005">
    <property type="entry name" value="ABC_tran"/>
    <property type="match status" value="1"/>
</dbReference>
<comment type="function">
    <text evidence="5">Part of the ABC transporter complex HmuTUV involved in hemin import. Responsible for energy coupling to the transport system.</text>
</comment>
<dbReference type="InterPro" id="IPR003593">
    <property type="entry name" value="AAA+_ATPase"/>
</dbReference>
<dbReference type="Gene3D" id="3.40.50.300">
    <property type="entry name" value="P-loop containing nucleotide triphosphate hydrolases"/>
    <property type="match status" value="1"/>
</dbReference>
<dbReference type="InterPro" id="IPR027417">
    <property type="entry name" value="P-loop_NTPase"/>
</dbReference>
<dbReference type="AlphaFoldDB" id="A0A3A4R3D9"/>
<comment type="caution">
    <text evidence="7">The sequence shown here is derived from an EMBL/GenBank/DDBJ whole genome shotgun (WGS) entry which is preliminary data.</text>
</comment>
<protein>
    <submittedName>
        <fullName evidence="7">ABC transporter ATP-binding protein</fullName>
    </submittedName>
</protein>
<keyword evidence="1" id="KW-0813">Transport</keyword>
<evidence type="ECO:0000313" key="8">
    <source>
        <dbReference type="Proteomes" id="UP000266426"/>
    </source>
</evidence>
<feature type="domain" description="ABC transporter" evidence="6">
    <location>
        <begin position="6"/>
        <end position="242"/>
    </location>
</feature>
<reference evidence="7 8" key="1">
    <citation type="journal article" date="2017" name="ISME J.">
        <title>Energy and carbon metabolisms in a deep terrestrial subsurface fluid microbial community.</title>
        <authorList>
            <person name="Momper L."/>
            <person name="Jungbluth S.P."/>
            <person name="Lee M.D."/>
            <person name="Amend J.P."/>
        </authorList>
    </citation>
    <scope>NUCLEOTIDE SEQUENCE [LARGE SCALE GENOMIC DNA]</scope>
    <source>
        <strain evidence="7">SURF_26</strain>
    </source>
</reference>
<evidence type="ECO:0000256" key="3">
    <source>
        <dbReference type="ARBA" id="ARBA00022840"/>
    </source>
</evidence>
<evidence type="ECO:0000256" key="2">
    <source>
        <dbReference type="ARBA" id="ARBA00022741"/>
    </source>
</evidence>
<evidence type="ECO:0000256" key="5">
    <source>
        <dbReference type="ARBA" id="ARBA00037066"/>
    </source>
</evidence>
<organism evidence="7 8">
    <name type="scientific">Candidatus Auribacter fodinae</name>
    <dbReference type="NCBI Taxonomy" id="2093366"/>
    <lineage>
        <taxon>Bacteria</taxon>
        <taxon>Pseudomonadati</taxon>
        <taxon>Candidatus Auribacterota</taxon>
        <taxon>Candidatus Auribacteria</taxon>
        <taxon>Candidatus Auribacterales</taxon>
        <taxon>Candidatus Auribacteraceae</taxon>
        <taxon>Candidatus Auribacter</taxon>
    </lineage>
</organism>
<keyword evidence="2" id="KW-0547">Nucleotide-binding</keyword>
<name>A0A3A4R3D9_9BACT</name>
<sequence length="259" mass="28982">MTEPALRCESISYSIKDSDLLSNVSFSVQPGEFVSIIGPNGAGKTTLLRCIMRILKNTGGSIYIHGKDTKLMSQRALARQAAYIPQSARFEYPYSVEEFVAMGRYPYLTMFESTDARGMAVVEESLHLTGTASLRSHYIPTLSGGETQKVMLAGALAQSPSILLLDEVTSHLDPKCEFELISTLDKIRAESSLTIISVTHDINFALRFSDKILALVNGKKRFFDKPALLDEDRLHDIYNADFDSFEHPQSKSRMLFLRW</sequence>
<accession>A0A3A4R3D9</accession>
<evidence type="ECO:0000256" key="1">
    <source>
        <dbReference type="ARBA" id="ARBA00022448"/>
    </source>
</evidence>
<dbReference type="EMBL" id="QZJZ01000082">
    <property type="protein sequence ID" value="RJP57337.1"/>
    <property type="molecule type" value="Genomic_DNA"/>
</dbReference>
<evidence type="ECO:0000256" key="4">
    <source>
        <dbReference type="ARBA" id="ARBA00022967"/>
    </source>
</evidence>